<keyword evidence="2" id="KW-1185">Reference proteome</keyword>
<reference evidence="2" key="1">
    <citation type="journal article" date="2023" name="G3 (Bethesda)">
        <title>Genome assembly and association tests identify interacting loci associated with vigor, precocity, and sex in interspecific pistachio rootstocks.</title>
        <authorList>
            <person name="Palmer W."/>
            <person name="Jacygrad E."/>
            <person name="Sagayaradj S."/>
            <person name="Cavanaugh K."/>
            <person name="Han R."/>
            <person name="Bertier L."/>
            <person name="Beede B."/>
            <person name="Kafkas S."/>
            <person name="Golino D."/>
            <person name="Preece J."/>
            <person name="Michelmore R."/>
        </authorList>
    </citation>
    <scope>NUCLEOTIDE SEQUENCE [LARGE SCALE GENOMIC DNA]</scope>
</reference>
<dbReference type="EMBL" id="CM047741">
    <property type="protein sequence ID" value="KAJ0037361.1"/>
    <property type="molecule type" value="Genomic_DNA"/>
</dbReference>
<evidence type="ECO:0000313" key="2">
    <source>
        <dbReference type="Proteomes" id="UP001163603"/>
    </source>
</evidence>
<comment type="caution">
    <text evidence="1">The sequence shown here is derived from an EMBL/GenBank/DDBJ whole genome shotgun (WGS) entry which is preliminary data.</text>
</comment>
<organism evidence="1 2">
    <name type="scientific">Pistacia integerrima</name>
    <dbReference type="NCBI Taxonomy" id="434235"/>
    <lineage>
        <taxon>Eukaryota</taxon>
        <taxon>Viridiplantae</taxon>
        <taxon>Streptophyta</taxon>
        <taxon>Embryophyta</taxon>
        <taxon>Tracheophyta</taxon>
        <taxon>Spermatophyta</taxon>
        <taxon>Magnoliopsida</taxon>
        <taxon>eudicotyledons</taxon>
        <taxon>Gunneridae</taxon>
        <taxon>Pentapetalae</taxon>
        <taxon>rosids</taxon>
        <taxon>malvids</taxon>
        <taxon>Sapindales</taxon>
        <taxon>Anacardiaceae</taxon>
        <taxon>Pistacia</taxon>
    </lineage>
</organism>
<protein>
    <submittedName>
        <fullName evidence="1">Uncharacterized protein</fullName>
    </submittedName>
</protein>
<proteinExistence type="predicted"/>
<name>A0ACC0YK08_9ROSI</name>
<accession>A0ACC0YK08</accession>
<evidence type="ECO:0000313" key="1">
    <source>
        <dbReference type="EMBL" id="KAJ0037361.1"/>
    </source>
</evidence>
<sequence>MCLFTNSFTVPSYHKWRRVEDKGKSKMGFSRFALCLCIYVFAFTSVVFSSELEPEIKAAQEGDRVKALPGQPPVRFQQYAGYVTVDENHRKALFYWFFEAIHDPAHKPLLLWLNGGPGCSSVGFGEAQELGPFLVTDGPTLKFNNYTWNKGINNITHFSLSSIAKNEVKIFNTANLLFLEAPAGVGFSYSNTSVDIQGDNITARDSYAFLQNWLKRFPQYRSHEFYIAGESYAGHYVPQLAEVIFDENEKTTKDNFINLKGFIIGNALLDYEMDQKGMIDYAWGHAVISDGVYNSIKANCDFSKQNLTQQCLDPLFQYYELYDLIDMYSLYSPTCPLQRPFATTTLSLQPNSFSRMKILGKIPAGYGYDPCIINYATDYFNRPDVQEALHANVTKISRPWLLCSTEVSNAWKDSAFSIIPVIKKLVDGGIRVWVFSGDTDGRVPVTSTRYTLNKLALNITKDWTPWYNHREVGGWSIRYEGLIFVTVRGAGHQVPTFAPKRSLQIIKHFLANKHLPSAAF</sequence>
<dbReference type="Proteomes" id="UP001163603">
    <property type="component" value="Chromosome 6"/>
</dbReference>
<gene>
    <name evidence="1" type="ORF">Pint_23192</name>
</gene>